<proteinExistence type="predicted"/>
<name>A0A8T0PKH7_PANVG</name>
<gene>
    <name evidence="1" type="ORF">PVAP13_8KG294700</name>
</gene>
<organism evidence="1 2">
    <name type="scientific">Panicum virgatum</name>
    <name type="common">Blackwell switchgrass</name>
    <dbReference type="NCBI Taxonomy" id="38727"/>
    <lineage>
        <taxon>Eukaryota</taxon>
        <taxon>Viridiplantae</taxon>
        <taxon>Streptophyta</taxon>
        <taxon>Embryophyta</taxon>
        <taxon>Tracheophyta</taxon>
        <taxon>Spermatophyta</taxon>
        <taxon>Magnoliopsida</taxon>
        <taxon>Liliopsida</taxon>
        <taxon>Poales</taxon>
        <taxon>Poaceae</taxon>
        <taxon>PACMAD clade</taxon>
        <taxon>Panicoideae</taxon>
        <taxon>Panicodae</taxon>
        <taxon>Paniceae</taxon>
        <taxon>Panicinae</taxon>
        <taxon>Panicum</taxon>
        <taxon>Panicum sect. Hiantes</taxon>
    </lineage>
</organism>
<keyword evidence="2" id="KW-1185">Reference proteome</keyword>
<evidence type="ECO:0000313" key="1">
    <source>
        <dbReference type="EMBL" id="KAG2562473.1"/>
    </source>
</evidence>
<dbReference type="AlphaFoldDB" id="A0A8T0PKH7"/>
<protein>
    <submittedName>
        <fullName evidence="1">Uncharacterized protein</fullName>
    </submittedName>
</protein>
<dbReference type="EMBL" id="CM029051">
    <property type="protein sequence ID" value="KAG2562473.1"/>
    <property type="molecule type" value="Genomic_DNA"/>
</dbReference>
<accession>A0A8T0PKH7</accession>
<dbReference type="Proteomes" id="UP000823388">
    <property type="component" value="Chromosome 8K"/>
</dbReference>
<sequence>MESLGLVNPKIVYTCWDFVYFSLRPQPLDKYESRSMETRPRHCVFASRGQRGWTIAFLKRGQFPSCIEIGHAPTAAMIDRRKIIKKDEDHKFLVEAAEALEKTAVGFSS</sequence>
<reference evidence="1" key="1">
    <citation type="submission" date="2020-05" db="EMBL/GenBank/DDBJ databases">
        <title>WGS assembly of Panicum virgatum.</title>
        <authorList>
            <person name="Lovell J.T."/>
            <person name="Jenkins J."/>
            <person name="Shu S."/>
            <person name="Juenger T.E."/>
            <person name="Schmutz J."/>
        </authorList>
    </citation>
    <scope>NUCLEOTIDE SEQUENCE</scope>
    <source>
        <strain evidence="1">AP13</strain>
    </source>
</reference>
<evidence type="ECO:0000313" key="2">
    <source>
        <dbReference type="Proteomes" id="UP000823388"/>
    </source>
</evidence>
<comment type="caution">
    <text evidence="1">The sequence shown here is derived from an EMBL/GenBank/DDBJ whole genome shotgun (WGS) entry which is preliminary data.</text>
</comment>